<sequence length="65" mass="6612">MVVAGYASVRPAQAAIKDIPLGMSMLSASPSIMVDTNAETSQTNNLNLGEGGGSMGDWSPSVITL</sequence>
<feature type="region of interest" description="Disordered" evidence="1">
    <location>
        <begin position="43"/>
        <end position="65"/>
    </location>
</feature>
<dbReference type="AlphaFoldDB" id="A0A8H3YXR4"/>
<dbReference type="Proteomes" id="UP000447873">
    <property type="component" value="Unassembled WGS sequence"/>
</dbReference>
<evidence type="ECO:0000256" key="1">
    <source>
        <dbReference type="SAM" id="MobiDB-lite"/>
    </source>
</evidence>
<dbReference type="EMBL" id="WNWS01000239">
    <property type="protein sequence ID" value="KAE9973572.1"/>
    <property type="molecule type" value="Genomic_DNA"/>
</dbReference>
<proteinExistence type="predicted"/>
<keyword evidence="5" id="KW-1185">Reference proteome</keyword>
<accession>A0A8H3YXR4</accession>
<evidence type="ECO:0000313" key="4">
    <source>
        <dbReference type="Proteomes" id="UP000447873"/>
    </source>
</evidence>
<organism evidence="2 4">
    <name type="scientific">Venturia inaequalis</name>
    <name type="common">Apple scab fungus</name>
    <dbReference type="NCBI Taxonomy" id="5025"/>
    <lineage>
        <taxon>Eukaryota</taxon>
        <taxon>Fungi</taxon>
        <taxon>Dikarya</taxon>
        <taxon>Ascomycota</taxon>
        <taxon>Pezizomycotina</taxon>
        <taxon>Dothideomycetes</taxon>
        <taxon>Pleosporomycetidae</taxon>
        <taxon>Venturiales</taxon>
        <taxon>Venturiaceae</taxon>
        <taxon>Venturia</taxon>
    </lineage>
</organism>
<comment type="caution">
    <text evidence="2">The sequence shown here is derived from an EMBL/GenBank/DDBJ whole genome shotgun (WGS) entry which is preliminary data.</text>
</comment>
<evidence type="ECO:0000313" key="2">
    <source>
        <dbReference type="EMBL" id="KAE9973572.1"/>
    </source>
</evidence>
<protein>
    <submittedName>
        <fullName evidence="2">Uncharacterized protein</fullName>
    </submittedName>
</protein>
<reference evidence="2 4" key="1">
    <citation type="submission" date="2018-12" db="EMBL/GenBank/DDBJ databases">
        <title>Venturia inaequalis Genome Resource.</title>
        <authorList>
            <person name="Lichtner F.J."/>
        </authorList>
    </citation>
    <scope>NUCLEOTIDE SEQUENCE [LARGE SCALE GENOMIC DNA]</scope>
    <source>
        <strain evidence="2 4">120213</strain>
        <strain evidence="3 5">DMI_063113</strain>
    </source>
</reference>
<evidence type="ECO:0000313" key="3">
    <source>
        <dbReference type="EMBL" id="KAE9986337.1"/>
    </source>
</evidence>
<evidence type="ECO:0000313" key="5">
    <source>
        <dbReference type="Proteomes" id="UP000490939"/>
    </source>
</evidence>
<dbReference type="Proteomes" id="UP000490939">
    <property type="component" value="Unassembled WGS sequence"/>
</dbReference>
<name>A0A8H3YXR4_VENIN</name>
<dbReference type="EMBL" id="WNWR01000261">
    <property type="protein sequence ID" value="KAE9986337.1"/>
    <property type="molecule type" value="Genomic_DNA"/>
</dbReference>
<gene>
    <name evidence="3" type="ORF">EG327_004384</name>
    <name evidence="2" type="ORF">EG328_004311</name>
</gene>